<organism evidence="1">
    <name type="scientific">Castor canadensis</name>
    <name type="common">American beaver</name>
    <dbReference type="NCBI Taxonomy" id="51338"/>
    <lineage>
        <taxon>Eukaryota</taxon>
        <taxon>Metazoa</taxon>
        <taxon>Chordata</taxon>
        <taxon>Craniata</taxon>
        <taxon>Vertebrata</taxon>
        <taxon>Euteleostomi</taxon>
        <taxon>Mammalia</taxon>
        <taxon>Eutheria</taxon>
        <taxon>Euarchontoglires</taxon>
        <taxon>Glires</taxon>
        <taxon>Rodentia</taxon>
        <taxon>Castorimorpha</taxon>
        <taxon>Castoridae</taxon>
        <taxon>Castor</taxon>
    </lineage>
</organism>
<gene>
    <name evidence="1" type="primary">Coq4</name>
</gene>
<dbReference type="InterPro" id="IPR007715">
    <property type="entry name" value="Coq4"/>
</dbReference>
<dbReference type="GO" id="GO:0006744">
    <property type="term" value="P:ubiquinone biosynthetic process"/>
    <property type="evidence" value="ECO:0007669"/>
    <property type="project" value="InterPro"/>
</dbReference>
<dbReference type="OrthoDB" id="4249at2759"/>
<proteinExistence type="predicted"/>
<reference evidence="1" key="1">
    <citation type="submission" date="2025-08" db="UniProtKB">
        <authorList>
            <consortium name="RefSeq"/>
        </authorList>
    </citation>
    <scope>IDENTIFICATION</scope>
    <source>
        <tissue evidence="1">Leukocyte</tissue>
    </source>
</reference>
<sequence length="100" mass="10491">MATLLRQALRPLRLLLGGPRPATDVPFRAGSHGAGLLYPDHIPTTPLQKALLAAGSAGMALYNPYRHGNVPGSHCPPLIWASSRACLKAPLAASISGSWM</sequence>
<dbReference type="RefSeq" id="XP_020019897.1">
    <property type="nucleotide sequence ID" value="XM_020164308.1"/>
</dbReference>
<evidence type="ECO:0000313" key="1">
    <source>
        <dbReference type="RefSeq" id="XP_020019897.1"/>
    </source>
</evidence>
<name>A0A8B7UKP6_CASCN</name>
<protein>
    <submittedName>
        <fullName evidence="1">Ubiquinone biosynthesis protein COQ4 homolog, mitochondrial isoform X2</fullName>
    </submittedName>
</protein>
<accession>A0A8B7UKP6</accession>
<dbReference type="Pfam" id="PF05019">
    <property type="entry name" value="Coq4"/>
    <property type="match status" value="1"/>
</dbReference>
<dbReference type="AlphaFoldDB" id="A0A8B7UKP6"/>
<keyword evidence="1" id="KW-0830">Ubiquinone</keyword>
<dbReference type="CTD" id="51117"/>